<evidence type="ECO:0000256" key="1">
    <source>
        <dbReference type="SAM" id="Coils"/>
    </source>
</evidence>
<feature type="region of interest" description="Disordered" evidence="2">
    <location>
        <begin position="325"/>
        <end position="394"/>
    </location>
</feature>
<feature type="region of interest" description="Disordered" evidence="2">
    <location>
        <begin position="566"/>
        <end position="596"/>
    </location>
</feature>
<sequence length="711" mass="74365">MVLSGLNPNSVDHLKGLLRTNNKPMCALRLLPGRAPPTGAEEEGELHQSEFVSPATEEAAELPQEPSGDLVGDPPTPQTVAAGLLRFASRERDEYRCWSCLKKQSRSMWYSHLLRIKFALGVDVPREKLREAVAQAVAVRLGNACPAPPADPLTAKTIHPFLARLQEALREYGVPVCAQPPTGDGRRKRKRMDVYLTSPYGGQGAEDIQDLATDGVPGVRSTRGAPAGPFQSEAAAAAAAAPEGAGGDVDADMADMESGQEDPTATIAFLAAQLAEEREREEELRGELAEMEDHIEELSVPAIDRQRALVDLQEELRRWKALLDQLGRPDGHPSGGVPETKAPDRRALAGPDALATLRRGHTPSRQDQSHPRPAPHMSRLAGLPASTLPTEVPGAAAVPGPEWLMTACDVPGTPVTLWDCPAPSSGNTVPHVEQKHLGGVKMQVVVVDRVFEALHGTLLHALKTTRAAQRLAVVVVKGDSLLVDMCRAEPGLSPELAVSRLREATIRAAKQITPGGFPLAPEDIFVLSAQSMHSAGEGALGVQMVLEEERFVSAILQALATDGFLQAPGGPGPAETDADDSAGAYPRTANGDSWRGRHGGAGLDALASAADLLLAAEARQSASGGRGAGASGATRGSDQQAGDGCSVRLDGLAWAPPVLAELVGPALGPDGGPLGGARFRAAAGEGPGLLLQVAPEGLRCYQAVGLIGKGS</sequence>
<keyword evidence="1" id="KW-0175">Coiled coil</keyword>
<feature type="region of interest" description="Disordered" evidence="2">
    <location>
        <begin position="623"/>
        <end position="642"/>
    </location>
</feature>
<comment type="caution">
    <text evidence="3">The sequence shown here is derived from an EMBL/GenBank/DDBJ whole genome shotgun (WGS) entry which is preliminary data.</text>
</comment>
<keyword evidence="4" id="KW-1185">Reference proteome</keyword>
<feature type="coiled-coil region" evidence="1">
    <location>
        <begin position="267"/>
        <end position="294"/>
    </location>
</feature>
<feature type="compositionally biased region" description="Low complexity" evidence="2">
    <location>
        <begin position="225"/>
        <end position="243"/>
    </location>
</feature>
<feature type="region of interest" description="Disordered" evidence="2">
    <location>
        <begin position="218"/>
        <end position="247"/>
    </location>
</feature>
<evidence type="ECO:0000256" key="2">
    <source>
        <dbReference type="SAM" id="MobiDB-lite"/>
    </source>
</evidence>
<dbReference type="AlphaFoldDB" id="A0A835YEX4"/>
<proteinExistence type="predicted"/>
<dbReference type="EMBL" id="JAEHOE010000004">
    <property type="protein sequence ID" value="KAG2500437.1"/>
    <property type="molecule type" value="Genomic_DNA"/>
</dbReference>
<name>A0A835YEX4_9CHLO</name>
<feature type="region of interest" description="Disordered" evidence="2">
    <location>
        <begin position="31"/>
        <end position="74"/>
    </location>
</feature>
<evidence type="ECO:0000313" key="3">
    <source>
        <dbReference type="EMBL" id="KAG2500437.1"/>
    </source>
</evidence>
<organism evidence="3 4">
    <name type="scientific">Edaphochlamys debaryana</name>
    <dbReference type="NCBI Taxonomy" id="47281"/>
    <lineage>
        <taxon>Eukaryota</taxon>
        <taxon>Viridiplantae</taxon>
        <taxon>Chlorophyta</taxon>
        <taxon>core chlorophytes</taxon>
        <taxon>Chlorophyceae</taxon>
        <taxon>CS clade</taxon>
        <taxon>Chlamydomonadales</taxon>
        <taxon>Chlamydomonadales incertae sedis</taxon>
        <taxon>Edaphochlamys</taxon>
    </lineage>
</organism>
<evidence type="ECO:0000313" key="4">
    <source>
        <dbReference type="Proteomes" id="UP000612055"/>
    </source>
</evidence>
<gene>
    <name evidence="3" type="ORF">HYH03_002005</name>
</gene>
<accession>A0A835YEX4</accession>
<dbReference type="Proteomes" id="UP000612055">
    <property type="component" value="Unassembled WGS sequence"/>
</dbReference>
<reference evidence="3" key="1">
    <citation type="journal article" date="2020" name="bioRxiv">
        <title>Comparative genomics of Chlamydomonas.</title>
        <authorList>
            <person name="Craig R.J."/>
            <person name="Hasan A.R."/>
            <person name="Ness R.W."/>
            <person name="Keightley P.D."/>
        </authorList>
    </citation>
    <scope>NUCLEOTIDE SEQUENCE</scope>
    <source>
        <strain evidence="3">CCAP 11/70</strain>
    </source>
</reference>
<protein>
    <submittedName>
        <fullName evidence="3">Uncharacterized protein</fullName>
    </submittedName>
</protein>